<keyword evidence="7" id="KW-0391">Immunity</keyword>
<comment type="caution">
    <text evidence="11">The sequence shown here is derived from an EMBL/GenBank/DDBJ whole genome shotgun (WGS) entry which is preliminary data.</text>
</comment>
<dbReference type="GO" id="GO:0008270">
    <property type="term" value="F:zinc ion binding"/>
    <property type="evidence" value="ECO:0007669"/>
    <property type="project" value="UniProtKB-KW"/>
</dbReference>
<protein>
    <recommendedName>
        <fullName evidence="10">RING-CH-type domain-containing protein</fullName>
    </recommendedName>
</protein>
<evidence type="ECO:0000256" key="5">
    <source>
        <dbReference type="ARBA" id="ARBA00022771"/>
    </source>
</evidence>
<evidence type="ECO:0000256" key="6">
    <source>
        <dbReference type="ARBA" id="ARBA00022833"/>
    </source>
</evidence>
<dbReference type="Proteomes" id="UP000683925">
    <property type="component" value="Unassembled WGS sequence"/>
</dbReference>
<dbReference type="GO" id="GO:0002376">
    <property type="term" value="P:immune system process"/>
    <property type="evidence" value="ECO:0007669"/>
    <property type="project" value="UniProtKB-KW"/>
</dbReference>
<feature type="domain" description="RING-CH-type" evidence="10">
    <location>
        <begin position="141"/>
        <end position="211"/>
    </location>
</feature>
<keyword evidence="12" id="KW-1185">Reference proteome</keyword>
<feature type="compositionally biased region" description="Polar residues" evidence="8">
    <location>
        <begin position="105"/>
        <end position="127"/>
    </location>
</feature>
<keyword evidence="9" id="KW-0472">Membrane</keyword>
<dbReference type="InterPro" id="IPR011016">
    <property type="entry name" value="Znf_RING-CH"/>
</dbReference>
<dbReference type="AlphaFoldDB" id="A0A8S1TIP5"/>
<evidence type="ECO:0000313" key="12">
    <source>
        <dbReference type="Proteomes" id="UP000683925"/>
    </source>
</evidence>
<keyword evidence="6" id="KW-0862">Zinc</keyword>
<dbReference type="PROSITE" id="PS51292">
    <property type="entry name" value="ZF_RING_CH"/>
    <property type="match status" value="1"/>
</dbReference>
<dbReference type="OMA" id="IVIFEWK"/>
<evidence type="ECO:0000256" key="4">
    <source>
        <dbReference type="ARBA" id="ARBA00022723"/>
    </source>
</evidence>
<organism evidence="11 12">
    <name type="scientific">Paramecium octaurelia</name>
    <dbReference type="NCBI Taxonomy" id="43137"/>
    <lineage>
        <taxon>Eukaryota</taxon>
        <taxon>Sar</taxon>
        <taxon>Alveolata</taxon>
        <taxon>Ciliophora</taxon>
        <taxon>Intramacronucleata</taxon>
        <taxon>Oligohymenophorea</taxon>
        <taxon>Peniculida</taxon>
        <taxon>Parameciidae</taxon>
        <taxon>Paramecium</taxon>
    </lineage>
</organism>
<evidence type="ECO:0000259" key="10">
    <source>
        <dbReference type="PROSITE" id="PS51292"/>
    </source>
</evidence>
<evidence type="ECO:0000256" key="3">
    <source>
        <dbReference type="ARBA" id="ARBA00004656"/>
    </source>
</evidence>
<reference evidence="11" key="1">
    <citation type="submission" date="2021-01" db="EMBL/GenBank/DDBJ databases">
        <authorList>
            <consortium name="Genoscope - CEA"/>
            <person name="William W."/>
        </authorList>
    </citation>
    <scope>NUCLEOTIDE SEQUENCE</scope>
</reference>
<dbReference type="EMBL" id="CAJJDP010000024">
    <property type="protein sequence ID" value="CAD8151066.1"/>
    <property type="molecule type" value="Genomic_DNA"/>
</dbReference>
<evidence type="ECO:0000256" key="1">
    <source>
        <dbReference type="ARBA" id="ARBA00004127"/>
    </source>
</evidence>
<proteinExistence type="predicted"/>
<evidence type="ECO:0000256" key="8">
    <source>
        <dbReference type="SAM" id="MobiDB-lite"/>
    </source>
</evidence>
<evidence type="ECO:0000256" key="7">
    <source>
        <dbReference type="ARBA" id="ARBA00022859"/>
    </source>
</evidence>
<accession>A0A8S1TIP5</accession>
<sequence>MANETFRITPTGTCRVPFSFMGSQQQEINLEVIKEKPTREQTQRDFVGQALSPNASTIKRSYNNETDIELQNNPFYMTPVDYDCSNWIYKTPQQSNKQAPKGNPRIQQKNRTNSQRSQESLHEQSTSVKKINTQEFQEVQVKVFEEKQCKFCNEQDWSMHLIRPCLCKGGQQYAHQKCVQNEIEANYMDFNRRQFIKRLQCDFCRFQYVIKTYKEYSVMKSLKDPLKFNKLFWLMSSGVILASLIVATIILISLNVGSMRQQIESLILTIVGCLTCLLLVIILIFNIFELIVIFEWKVMDKDHQNIEDHGLRMSQDELNLMLELARQKLDKQISQVYPQQQGQIPY</sequence>
<keyword evidence="5" id="KW-0863">Zinc-finger</keyword>
<dbReference type="PANTHER" id="PTHR45981">
    <property type="entry name" value="LD02310P"/>
    <property type="match status" value="1"/>
</dbReference>
<evidence type="ECO:0000313" key="11">
    <source>
        <dbReference type="EMBL" id="CAD8151066.1"/>
    </source>
</evidence>
<keyword evidence="9" id="KW-0812">Transmembrane</keyword>
<keyword evidence="4" id="KW-0479">Metal-binding</keyword>
<dbReference type="SMART" id="SM00744">
    <property type="entry name" value="RINGv"/>
    <property type="match status" value="1"/>
</dbReference>
<dbReference type="OrthoDB" id="264354at2759"/>
<gene>
    <name evidence="11" type="ORF">POCTA_138.1.T0240277</name>
</gene>
<evidence type="ECO:0000256" key="2">
    <source>
        <dbReference type="ARBA" id="ARBA00004177"/>
    </source>
</evidence>
<feature type="transmembrane region" description="Helical" evidence="9">
    <location>
        <begin position="266"/>
        <end position="294"/>
    </location>
</feature>
<dbReference type="GO" id="GO:0005768">
    <property type="term" value="C:endosome"/>
    <property type="evidence" value="ECO:0007669"/>
    <property type="project" value="UniProtKB-SubCell"/>
</dbReference>
<feature type="transmembrane region" description="Helical" evidence="9">
    <location>
        <begin position="231"/>
        <end position="254"/>
    </location>
</feature>
<evidence type="ECO:0000256" key="9">
    <source>
        <dbReference type="SAM" id="Phobius"/>
    </source>
</evidence>
<keyword evidence="9" id="KW-1133">Transmembrane helix</keyword>
<dbReference type="GO" id="GO:0005765">
    <property type="term" value="C:lysosomal membrane"/>
    <property type="evidence" value="ECO:0007669"/>
    <property type="project" value="UniProtKB-SubCell"/>
</dbReference>
<feature type="region of interest" description="Disordered" evidence="8">
    <location>
        <begin position="93"/>
        <end position="127"/>
    </location>
</feature>
<name>A0A8S1TIP5_PAROT</name>
<dbReference type="Pfam" id="PF12906">
    <property type="entry name" value="RINGv"/>
    <property type="match status" value="1"/>
</dbReference>
<comment type="subcellular location">
    <subcellularLocation>
        <location evidence="1">Endomembrane system</location>
        <topology evidence="1">Multi-pass membrane protein</topology>
    </subcellularLocation>
    <subcellularLocation>
        <location evidence="2">Endosome</location>
    </subcellularLocation>
    <subcellularLocation>
        <location evidence="3">Lysosome membrane</location>
    </subcellularLocation>
</comment>